<dbReference type="EMBL" id="GBRH01251438">
    <property type="protein sequence ID" value="JAD46457.1"/>
    <property type="molecule type" value="Transcribed_RNA"/>
</dbReference>
<proteinExistence type="predicted"/>
<organism evidence="1">
    <name type="scientific">Arundo donax</name>
    <name type="common">Giant reed</name>
    <name type="synonym">Donax arundinaceus</name>
    <dbReference type="NCBI Taxonomy" id="35708"/>
    <lineage>
        <taxon>Eukaryota</taxon>
        <taxon>Viridiplantae</taxon>
        <taxon>Streptophyta</taxon>
        <taxon>Embryophyta</taxon>
        <taxon>Tracheophyta</taxon>
        <taxon>Spermatophyta</taxon>
        <taxon>Magnoliopsida</taxon>
        <taxon>Liliopsida</taxon>
        <taxon>Poales</taxon>
        <taxon>Poaceae</taxon>
        <taxon>PACMAD clade</taxon>
        <taxon>Arundinoideae</taxon>
        <taxon>Arundineae</taxon>
        <taxon>Arundo</taxon>
    </lineage>
</organism>
<protein>
    <submittedName>
        <fullName evidence="1">Uncharacterized protein</fullName>
    </submittedName>
</protein>
<evidence type="ECO:0000313" key="1">
    <source>
        <dbReference type="EMBL" id="JAD46457.1"/>
    </source>
</evidence>
<dbReference type="AlphaFoldDB" id="A0A0A9AH79"/>
<reference evidence="1" key="2">
    <citation type="journal article" date="2015" name="Data Brief">
        <title>Shoot transcriptome of the giant reed, Arundo donax.</title>
        <authorList>
            <person name="Barrero R.A."/>
            <person name="Guerrero F.D."/>
            <person name="Moolhuijzen P."/>
            <person name="Goolsby J.A."/>
            <person name="Tidwell J."/>
            <person name="Bellgard S.E."/>
            <person name="Bellgard M.I."/>
        </authorList>
    </citation>
    <scope>NUCLEOTIDE SEQUENCE</scope>
    <source>
        <tissue evidence="1">Shoot tissue taken approximately 20 cm above the soil surface</tissue>
    </source>
</reference>
<sequence length="36" mass="4358">MLQISLLALFYFLEEKKLGSHRLGFLITNRRFLILY</sequence>
<reference evidence="1" key="1">
    <citation type="submission" date="2014-09" db="EMBL/GenBank/DDBJ databases">
        <authorList>
            <person name="Magalhaes I.L.F."/>
            <person name="Oliveira U."/>
            <person name="Santos F.R."/>
            <person name="Vidigal T.H.D.A."/>
            <person name="Brescovit A.D."/>
            <person name="Santos A.J."/>
        </authorList>
    </citation>
    <scope>NUCLEOTIDE SEQUENCE</scope>
    <source>
        <tissue evidence="1">Shoot tissue taken approximately 20 cm above the soil surface</tissue>
    </source>
</reference>
<accession>A0A0A9AH79</accession>
<name>A0A0A9AH79_ARUDO</name>